<dbReference type="GO" id="GO:0005782">
    <property type="term" value="C:peroxisomal matrix"/>
    <property type="evidence" value="ECO:0007669"/>
    <property type="project" value="UniProtKB-SubCell"/>
</dbReference>
<organism evidence="3 4">
    <name type="scientific">Pristionchus mayeri</name>
    <dbReference type="NCBI Taxonomy" id="1317129"/>
    <lineage>
        <taxon>Eukaryota</taxon>
        <taxon>Metazoa</taxon>
        <taxon>Ecdysozoa</taxon>
        <taxon>Nematoda</taxon>
        <taxon>Chromadorea</taxon>
        <taxon>Rhabditida</taxon>
        <taxon>Rhabditina</taxon>
        <taxon>Diplogasteromorpha</taxon>
        <taxon>Diplogasteroidea</taxon>
        <taxon>Neodiplogasteridae</taxon>
        <taxon>Pristionchus</taxon>
    </lineage>
</organism>
<evidence type="ECO:0000313" key="3">
    <source>
        <dbReference type="EMBL" id="GMR46428.1"/>
    </source>
</evidence>
<dbReference type="CDD" id="cd03444">
    <property type="entry name" value="Thioesterase_II_repeat1"/>
    <property type="match status" value="1"/>
</dbReference>
<keyword evidence="4" id="KW-1185">Reference proteome</keyword>
<feature type="domain" description="Acyl-CoA thioesterase-like C-terminal" evidence="2">
    <location>
        <begin position="81"/>
        <end position="191"/>
    </location>
</feature>
<sequence length="201" mass="22862">NIASIYISQGEKIVGLGHIRYNETNSDLLDASFHHAREFPSYTASPGVEDILKRVEGAESVYWQRMIYFPIEVRKANSSADINRIANWMRIKPTFHDALNSKDGVSVLFFLSDYSVLSVSGNIYRNAGITPKSLSTLHHQVWMHETNCNPFSWYLVVAECETISHGRARVEGRIFDESRKCVMSVVQEGYVQKSTERNAKI</sequence>
<dbReference type="GO" id="GO:0006637">
    <property type="term" value="P:acyl-CoA metabolic process"/>
    <property type="evidence" value="ECO:0007669"/>
    <property type="project" value="InterPro"/>
</dbReference>
<dbReference type="PANTHER" id="PTHR11066:SF48">
    <property type="entry name" value="ACYL-COA THIOESTERASE II"/>
    <property type="match status" value="1"/>
</dbReference>
<dbReference type="GO" id="GO:0009062">
    <property type="term" value="P:fatty acid catabolic process"/>
    <property type="evidence" value="ECO:0007669"/>
    <property type="project" value="TreeGrafter"/>
</dbReference>
<feature type="non-terminal residue" evidence="3">
    <location>
        <position position="1"/>
    </location>
</feature>
<proteinExistence type="inferred from homology"/>
<reference evidence="4" key="1">
    <citation type="submission" date="2022-10" db="EMBL/GenBank/DDBJ databases">
        <title>Genome assembly of Pristionchus species.</title>
        <authorList>
            <person name="Yoshida K."/>
            <person name="Sommer R.J."/>
        </authorList>
    </citation>
    <scope>NUCLEOTIDE SEQUENCE [LARGE SCALE GENOMIC DNA]</scope>
    <source>
        <strain evidence="4">RS5460</strain>
    </source>
</reference>
<dbReference type="EMBL" id="BTRK01000004">
    <property type="protein sequence ID" value="GMR46428.1"/>
    <property type="molecule type" value="Genomic_DNA"/>
</dbReference>
<dbReference type="InterPro" id="IPR029069">
    <property type="entry name" value="HotDog_dom_sf"/>
</dbReference>
<dbReference type="Proteomes" id="UP001328107">
    <property type="component" value="Unassembled WGS sequence"/>
</dbReference>
<gene>
    <name evidence="3" type="ORF">PMAYCL1PPCAC_16623</name>
</gene>
<protein>
    <recommendedName>
        <fullName evidence="2">Acyl-CoA thioesterase-like C-terminal domain-containing protein</fullName>
    </recommendedName>
</protein>
<dbReference type="PANTHER" id="PTHR11066">
    <property type="entry name" value="ACYL-COA THIOESTERASE"/>
    <property type="match status" value="1"/>
</dbReference>
<dbReference type="InterPro" id="IPR003703">
    <property type="entry name" value="Acyl_CoA_thio"/>
</dbReference>
<dbReference type="Pfam" id="PF20789">
    <property type="entry name" value="4HBT_3C"/>
    <property type="match status" value="1"/>
</dbReference>
<dbReference type="Gene3D" id="2.40.160.210">
    <property type="entry name" value="Acyl-CoA thioesterase, double hotdog domain"/>
    <property type="match status" value="1"/>
</dbReference>
<dbReference type="SUPFAM" id="SSF54637">
    <property type="entry name" value="Thioesterase/thiol ester dehydrase-isomerase"/>
    <property type="match status" value="1"/>
</dbReference>
<evidence type="ECO:0000256" key="1">
    <source>
        <dbReference type="ARBA" id="ARBA00006538"/>
    </source>
</evidence>
<comment type="caution">
    <text evidence="3">The sequence shown here is derived from an EMBL/GenBank/DDBJ whole genome shotgun (WGS) entry which is preliminary data.</text>
</comment>
<dbReference type="InterPro" id="IPR049450">
    <property type="entry name" value="ACOT8-like_C"/>
</dbReference>
<accession>A0AAN5CL45</accession>
<dbReference type="InterPro" id="IPR042171">
    <property type="entry name" value="Acyl-CoA_hotdog"/>
</dbReference>
<evidence type="ECO:0000259" key="2">
    <source>
        <dbReference type="Pfam" id="PF20789"/>
    </source>
</evidence>
<evidence type="ECO:0000313" key="4">
    <source>
        <dbReference type="Proteomes" id="UP001328107"/>
    </source>
</evidence>
<comment type="similarity">
    <text evidence="1">Belongs to the C/M/P thioester hydrolase family.</text>
</comment>
<dbReference type="AlphaFoldDB" id="A0AAN5CL45"/>
<dbReference type="GO" id="GO:0047617">
    <property type="term" value="F:fatty acyl-CoA hydrolase activity"/>
    <property type="evidence" value="ECO:0007669"/>
    <property type="project" value="InterPro"/>
</dbReference>
<name>A0AAN5CL45_9BILA</name>